<dbReference type="Gene3D" id="3.60.60.10">
    <property type="entry name" value="Penicillin V Acylase, Chain A"/>
    <property type="match status" value="1"/>
</dbReference>
<dbReference type="EMBL" id="MWBQ01000039">
    <property type="protein sequence ID" value="OQA60253.1"/>
    <property type="molecule type" value="Genomic_DNA"/>
</dbReference>
<dbReference type="EC" id="3.4.-.-" evidence="1"/>
<sequence>MILSRKKFMLIAFCSMIVGLLFQQPAFTCTTLVVTPGATIDGSMIVAHSDDNHLIDQRIIYVPAMDHQEGELRPVYCSAAAIDEYPQYASFFYPRINATDRGPGYITPGFPQSIPLGYIPQVTHTYAYFDGSYGIMNEHQLMFGECTDGAKVQLDPKPEKLIFYSSELSRVALERCKTAREAVELMGKLIDEYGYYGTGETLPVADPKEAWVMEMAPSPDETGGLWVAKKVPDGEIFVAANQFRIREIDPDDPDILFSSNLFEIAEKHGWWKAADGHLDWLRTVSYGEYNHPYYSLRRVWRLFSIVAPSREFSPWVEDGFTRDYPFSIQPDQKLSVRDVMMLMRDHYEGTEFDLTKGIAAGPFGNPNRCYGPNDGQGDVGNPNRELLGAWERPISVFYCGYSTICQGKTDLPDPIGGILWVGLDKPSETLFIPFFAGVQSLPQSFSQVDTAQFSRDSAWWAFNFVANWANLNYKAMRADIALMQDKYELKMLELIPVVQKTALEIYQSDSDLAREYLTNYSTQNAEFLVQEWWNFADQLIVRYDDGMFSEPKKMAQQVGYPQEWLDLTDWSQGPTTYKKVIKRVQ</sequence>
<proteinExistence type="inferred from homology"/>
<dbReference type="InterPro" id="IPR005322">
    <property type="entry name" value="Peptidase_C69"/>
</dbReference>
<feature type="signal peptide" evidence="2">
    <location>
        <begin position="1"/>
        <end position="28"/>
    </location>
</feature>
<reference evidence="3" key="1">
    <citation type="submission" date="2017-02" db="EMBL/GenBank/DDBJ databases">
        <title>Delving into the versatile metabolic prowess of the omnipresent phylum Bacteroidetes.</title>
        <authorList>
            <person name="Nobu M.K."/>
            <person name="Mei R."/>
            <person name="Narihiro T."/>
            <person name="Kuroda K."/>
            <person name="Liu W.-T."/>
        </authorList>
    </citation>
    <scope>NUCLEOTIDE SEQUENCE</scope>
    <source>
        <strain evidence="3">ADurb.Bin276</strain>
    </source>
</reference>
<dbReference type="GO" id="GO:0070004">
    <property type="term" value="F:cysteine-type exopeptidase activity"/>
    <property type="evidence" value="ECO:0007669"/>
    <property type="project" value="InterPro"/>
</dbReference>
<dbReference type="AlphaFoldDB" id="A0A1V5T182"/>
<keyword evidence="2" id="KW-0732">Signal</keyword>
<evidence type="ECO:0000256" key="2">
    <source>
        <dbReference type="SAM" id="SignalP"/>
    </source>
</evidence>
<evidence type="ECO:0000313" key="3">
    <source>
        <dbReference type="EMBL" id="OQA60253.1"/>
    </source>
</evidence>
<dbReference type="PANTHER" id="PTHR12994">
    <property type="entry name" value="SECERNIN"/>
    <property type="match status" value="1"/>
</dbReference>
<feature type="chain" id="PRO_5013093470" description="Dipeptidase" evidence="2">
    <location>
        <begin position="29"/>
        <end position="585"/>
    </location>
</feature>
<dbReference type="Pfam" id="PF03577">
    <property type="entry name" value="Peptidase_C69"/>
    <property type="match status" value="1"/>
</dbReference>
<keyword evidence="1" id="KW-0224">Dipeptidase</keyword>
<dbReference type="GO" id="GO:0006508">
    <property type="term" value="P:proteolysis"/>
    <property type="evidence" value="ECO:0007669"/>
    <property type="project" value="UniProtKB-KW"/>
</dbReference>
<dbReference type="PANTHER" id="PTHR12994:SF17">
    <property type="entry name" value="LD30995P"/>
    <property type="match status" value="1"/>
</dbReference>
<protein>
    <recommendedName>
        <fullName evidence="1">Dipeptidase</fullName>
        <ecNumber evidence="1">3.4.-.-</ecNumber>
    </recommendedName>
</protein>
<dbReference type="GO" id="GO:0016805">
    <property type="term" value="F:dipeptidase activity"/>
    <property type="evidence" value="ECO:0007669"/>
    <property type="project" value="UniProtKB-KW"/>
</dbReference>
<dbReference type="Proteomes" id="UP000485569">
    <property type="component" value="Unassembled WGS sequence"/>
</dbReference>
<organism evidence="3">
    <name type="scientific">Candidatus Atribacter allofermentans</name>
    <dbReference type="NCBI Taxonomy" id="1852833"/>
    <lineage>
        <taxon>Bacteria</taxon>
        <taxon>Pseudomonadati</taxon>
        <taxon>Atribacterota</taxon>
        <taxon>Atribacteria</taxon>
        <taxon>Atribacterales</taxon>
        <taxon>Atribacteraceae</taxon>
        <taxon>Atribacter</taxon>
    </lineage>
</organism>
<comment type="similarity">
    <text evidence="1">Belongs to the peptidase C69 family.</text>
</comment>
<comment type="catalytic activity">
    <reaction evidence="1">
        <text>an L-aminoacyl-L-amino acid + H2O = 2 an L-alpha-amino acid</text>
        <dbReference type="Rhea" id="RHEA:48940"/>
        <dbReference type="ChEBI" id="CHEBI:15377"/>
        <dbReference type="ChEBI" id="CHEBI:59869"/>
        <dbReference type="ChEBI" id="CHEBI:77460"/>
    </reaction>
</comment>
<accession>A0A1V5T182</accession>
<name>A0A1V5T182_9BACT</name>
<keyword evidence="1 3" id="KW-0378">Hydrolase</keyword>
<keyword evidence="1" id="KW-0645">Protease</keyword>
<comment type="caution">
    <text evidence="3">The sequence shown here is derived from an EMBL/GenBank/DDBJ whole genome shotgun (WGS) entry which is preliminary data.</text>
</comment>
<gene>
    <name evidence="3" type="primary">pepDA</name>
    <name evidence="3" type="ORF">BWY41_00654</name>
</gene>
<evidence type="ECO:0000256" key="1">
    <source>
        <dbReference type="RuleBase" id="RU364089"/>
    </source>
</evidence>